<keyword evidence="1" id="KW-1133">Transmembrane helix</keyword>
<gene>
    <name evidence="2" type="ORF">Ahy_A07g035337</name>
</gene>
<evidence type="ECO:0008006" key="4">
    <source>
        <dbReference type="Google" id="ProtNLM"/>
    </source>
</evidence>
<name>A0A445CDM3_ARAHY</name>
<dbReference type="STRING" id="3818.A0A445CDM3"/>
<sequence length="181" mass="20860">MEGFIILEEGFIIERWFIIVRMWLFYVLHLFYLLHNTFQSLVLKLRFYNPLHTPLFGCSSTTILGHVKFSSNEHDHYLLPGDNYPDWLTFNSDGASIIFNVPHGNRCDLKTMTMCIVYSSSADTISLKCLKNVLITTYTKSTIQVYKCDTLASLEDDEWQSIISSLEPGDRVEIVIVVYGT</sequence>
<comment type="caution">
    <text evidence="2">The sequence shown here is derived from an EMBL/GenBank/DDBJ whole genome shotgun (WGS) entry which is preliminary data.</text>
</comment>
<organism evidence="2 3">
    <name type="scientific">Arachis hypogaea</name>
    <name type="common">Peanut</name>
    <dbReference type="NCBI Taxonomy" id="3818"/>
    <lineage>
        <taxon>Eukaryota</taxon>
        <taxon>Viridiplantae</taxon>
        <taxon>Streptophyta</taxon>
        <taxon>Embryophyta</taxon>
        <taxon>Tracheophyta</taxon>
        <taxon>Spermatophyta</taxon>
        <taxon>Magnoliopsida</taxon>
        <taxon>eudicotyledons</taxon>
        <taxon>Gunneridae</taxon>
        <taxon>Pentapetalae</taxon>
        <taxon>rosids</taxon>
        <taxon>fabids</taxon>
        <taxon>Fabales</taxon>
        <taxon>Fabaceae</taxon>
        <taxon>Papilionoideae</taxon>
        <taxon>50 kb inversion clade</taxon>
        <taxon>dalbergioids sensu lato</taxon>
        <taxon>Dalbergieae</taxon>
        <taxon>Pterocarpus clade</taxon>
        <taxon>Arachis</taxon>
    </lineage>
</organism>
<keyword evidence="1" id="KW-0812">Transmembrane</keyword>
<keyword evidence="1" id="KW-0472">Membrane</keyword>
<keyword evidence="3" id="KW-1185">Reference proteome</keyword>
<feature type="transmembrane region" description="Helical" evidence="1">
    <location>
        <begin position="16"/>
        <end position="34"/>
    </location>
</feature>
<proteinExistence type="predicted"/>
<protein>
    <recommendedName>
        <fullName evidence="4">TMV resistance protein N</fullName>
    </recommendedName>
</protein>
<evidence type="ECO:0000313" key="2">
    <source>
        <dbReference type="EMBL" id="RYR49052.1"/>
    </source>
</evidence>
<dbReference type="AlphaFoldDB" id="A0A445CDM3"/>
<reference evidence="2 3" key="1">
    <citation type="submission" date="2019-01" db="EMBL/GenBank/DDBJ databases">
        <title>Sequencing of cultivated peanut Arachis hypogaea provides insights into genome evolution and oil improvement.</title>
        <authorList>
            <person name="Chen X."/>
        </authorList>
    </citation>
    <scope>NUCLEOTIDE SEQUENCE [LARGE SCALE GENOMIC DNA]</scope>
    <source>
        <strain evidence="3">cv. Fuhuasheng</strain>
        <tissue evidence="2">Leaves</tissue>
    </source>
</reference>
<dbReference type="Proteomes" id="UP000289738">
    <property type="component" value="Chromosome A07"/>
</dbReference>
<dbReference type="EMBL" id="SDMP01000007">
    <property type="protein sequence ID" value="RYR49052.1"/>
    <property type="molecule type" value="Genomic_DNA"/>
</dbReference>
<evidence type="ECO:0000313" key="3">
    <source>
        <dbReference type="Proteomes" id="UP000289738"/>
    </source>
</evidence>
<evidence type="ECO:0000256" key="1">
    <source>
        <dbReference type="SAM" id="Phobius"/>
    </source>
</evidence>
<accession>A0A445CDM3</accession>